<sequence>MWKLVGTILFVLASIVSAQVQTGNVSLPGQKSWYLCAPGVVDAIRYLVTTSDQNLTLTPNFGSITNGSGVPTEPCSTGILAYAMSTSQLNLTLQGNNELFAHKVSWLVNNKGEERI</sequence>
<dbReference type="EMBL" id="CAJVPI010001240">
    <property type="protein sequence ID" value="CAG8602578.1"/>
    <property type="molecule type" value="Genomic_DNA"/>
</dbReference>
<feature type="signal peptide" evidence="1">
    <location>
        <begin position="1"/>
        <end position="18"/>
    </location>
</feature>
<dbReference type="OrthoDB" id="10450038at2759"/>
<evidence type="ECO:0000313" key="3">
    <source>
        <dbReference type="Proteomes" id="UP000789739"/>
    </source>
</evidence>
<organism evidence="2 3">
    <name type="scientific">Paraglomus brasilianum</name>
    <dbReference type="NCBI Taxonomy" id="144538"/>
    <lineage>
        <taxon>Eukaryota</taxon>
        <taxon>Fungi</taxon>
        <taxon>Fungi incertae sedis</taxon>
        <taxon>Mucoromycota</taxon>
        <taxon>Glomeromycotina</taxon>
        <taxon>Glomeromycetes</taxon>
        <taxon>Paraglomerales</taxon>
        <taxon>Paraglomeraceae</taxon>
        <taxon>Paraglomus</taxon>
    </lineage>
</organism>
<dbReference type="Proteomes" id="UP000789739">
    <property type="component" value="Unassembled WGS sequence"/>
</dbReference>
<keyword evidence="3" id="KW-1185">Reference proteome</keyword>
<accession>A0A9N9GHF1</accession>
<keyword evidence="1" id="KW-0732">Signal</keyword>
<evidence type="ECO:0000256" key="1">
    <source>
        <dbReference type="SAM" id="SignalP"/>
    </source>
</evidence>
<protein>
    <submittedName>
        <fullName evidence="2">6543_t:CDS:1</fullName>
    </submittedName>
</protein>
<gene>
    <name evidence="2" type="ORF">PBRASI_LOCUS7725</name>
</gene>
<reference evidence="2" key="1">
    <citation type="submission" date="2021-06" db="EMBL/GenBank/DDBJ databases">
        <authorList>
            <person name="Kallberg Y."/>
            <person name="Tangrot J."/>
            <person name="Rosling A."/>
        </authorList>
    </citation>
    <scope>NUCLEOTIDE SEQUENCE</scope>
    <source>
        <strain evidence="2">BR232B</strain>
    </source>
</reference>
<dbReference type="AlphaFoldDB" id="A0A9N9GHF1"/>
<proteinExistence type="predicted"/>
<name>A0A9N9GHF1_9GLOM</name>
<feature type="chain" id="PRO_5040144335" evidence="1">
    <location>
        <begin position="19"/>
        <end position="116"/>
    </location>
</feature>
<comment type="caution">
    <text evidence="2">The sequence shown here is derived from an EMBL/GenBank/DDBJ whole genome shotgun (WGS) entry which is preliminary data.</text>
</comment>
<evidence type="ECO:0000313" key="2">
    <source>
        <dbReference type="EMBL" id="CAG8602578.1"/>
    </source>
</evidence>